<keyword evidence="1" id="KW-0812">Transmembrane</keyword>
<organism evidence="2">
    <name type="scientific">Pseudothermotoga hypogea</name>
    <dbReference type="NCBI Taxonomy" id="57487"/>
    <lineage>
        <taxon>Bacteria</taxon>
        <taxon>Thermotogati</taxon>
        <taxon>Thermotogota</taxon>
        <taxon>Thermotogae</taxon>
        <taxon>Thermotogales</taxon>
        <taxon>Thermotogaceae</taxon>
        <taxon>Pseudothermotoga</taxon>
    </lineage>
</organism>
<comment type="caution">
    <text evidence="2">The sequence shown here is derived from an EMBL/GenBank/DDBJ whole genome shotgun (WGS) entry which is preliminary data.</text>
</comment>
<evidence type="ECO:0000256" key="1">
    <source>
        <dbReference type="SAM" id="Phobius"/>
    </source>
</evidence>
<name>A0A832IA18_9THEM</name>
<keyword evidence="1" id="KW-1133">Transmembrane helix</keyword>
<proteinExistence type="predicted"/>
<gene>
    <name evidence="2" type="primary">pgsW</name>
    <name evidence="2" type="ORF">ENW55_04095</name>
</gene>
<dbReference type="AlphaFoldDB" id="A0A832IA18"/>
<accession>A0A832IA18</accession>
<reference evidence="2" key="1">
    <citation type="journal article" date="2020" name="mSystems">
        <title>Genome- and Community-Level Interaction Insights into Carbon Utilization and Element Cycling Functions of Hydrothermarchaeota in Hydrothermal Sediment.</title>
        <authorList>
            <person name="Zhou Z."/>
            <person name="Liu Y."/>
            <person name="Xu W."/>
            <person name="Pan J."/>
            <person name="Luo Z.H."/>
            <person name="Li M."/>
        </authorList>
    </citation>
    <scope>NUCLEOTIDE SEQUENCE [LARGE SCALE GENOMIC DNA]</scope>
    <source>
        <strain evidence="2">SpSt-86</strain>
    </source>
</reference>
<sequence length="320" mass="35719">MKKALMWLVTAVLAYMIFHWYQFTEMNLQAEQLYEASVNMAQIIEWVRQKRADSIDPEVDPNRTGLIGEEFTELTTTVGELEAKRTTTNPDMAALVCYLLMKVGVKKDDCVAIGASGSFPGLIVATLSACKAIGAKTCVICSIGASQWGANQPDFTVLDLFRWLTELGFDEPILFCFGGSDNRGTEFSEEVRKMLKEKAFRYGFQLYEGSSLSTDKEYFHHFYMQSCNGRIAAFVNIGGSLINVGKSPTAVQLYGIVKSAKDLDPGSMMGLMASENVPVLTFLNVRKLVTKYGLPWDPIPLPKISPKRYENSLKRFTRSD</sequence>
<evidence type="ECO:0000313" key="2">
    <source>
        <dbReference type="EMBL" id="HGZ79147.1"/>
    </source>
</evidence>
<dbReference type="EMBL" id="DTKQ01000032">
    <property type="protein sequence ID" value="HGZ79147.1"/>
    <property type="molecule type" value="Genomic_DNA"/>
</dbReference>
<feature type="transmembrane region" description="Helical" evidence="1">
    <location>
        <begin position="5"/>
        <end position="23"/>
    </location>
</feature>
<protein>
    <submittedName>
        <fullName evidence="2">Poly-gamma-glutamate system protein</fullName>
    </submittedName>
</protein>
<dbReference type="NCBIfam" id="TIGR04332">
    <property type="entry name" value="gamma_Glu_sys"/>
    <property type="match status" value="1"/>
</dbReference>
<keyword evidence="1" id="KW-0472">Membrane</keyword>
<dbReference type="InterPro" id="IPR027602">
    <property type="entry name" value="PGA_system"/>
</dbReference>